<dbReference type="InterPro" id="IPR050151">
    <property type="entry name" value="Class-I_Pyr_Nuc-Dis_Oxidored"/>
</dbReference>
<dbReference type="Proteomes" id="UP000257706">
    <property type="component" value="Unassembled WGS sequence"/>
</dbReference>
<dbReference type="Gene3D" id="3.30.390.30">
    <property type="match status" value="1"/>
</dbReference>
<reference evidence="4 5" key="1">
    <citation type="journal article" date="2018" name="Nat. Biotechnol.">
        <title>A standardized bacterial taxonomy based on genome phylogeny substantially revises the tree of life.</title>
        <authorList>
            <person name="Parks D.H."/>
            <person name="Chuvochina M."/>
            <person name="Waite D.W."/>
            <person name="Rinke C."/>
            <person name="Skarshewski A."/>
            <person name="Chaumeil P.A."/>
            <person name="Hugenholtz P."/>
        </authorList>
    </citation>
    <scope>NUCLEOTIDE SEQUENCE [LARGE SCALE GENOMIC DNA]</scope>
    <source>
        <strain evidence="4">UBA8739</strain>
    </source>
</reference>
<dbReference type="GO" id="GO:0050660">
    <property type="term" value="F:flavin adenine dinucleotide binding"/>
    <property type="evidence" value="ECO:0007669"/>
    <property type="project" value="TreeGrafter"/>
</dbReference>
<comment type="similarity">
    <text evidence="1">Belongs to the class-I pyridine nucleotide-disulfide oxidoreductase family.</text>
</comment>
<dbReference type="SUPFAM" id="SSF55424">
    <property type="entry name" value="FAD/NAD-linked reductases, dimerisation (C-terminal) domain"/>
    <property type="match status" value="1"/>
</dbReference>
<gene>
    <name evidence="4" type="ORF">DCK97_22835</name>
</gene>
<dbReference type="Pfam" id="PF02852">
    <property type="entry name" value="Pyr_redox_dim"/>
    <property type="match status" value="1"/>
</dbReference>
<feature type="non-terminal residue" evidence="4">
    <location>
        <position position="82"/>
    </location>
</feature>
<evidence type="ECO:0000259" key="3">
    <source>
        <dbReference type="Pfam" id="PF02852"/>
    </source>
</evidence>
<evidence type="ECO:0000256" key="1">
    <source>
        <dbReference type="ARBA" id="ARBA00007532"/>
    </source>
</evidence>
<keyword evidence="4" id="KW-0560">Oxidoreductase</keyword>
<dbReference type="EMBL" id="DMAI01000372">
    <property type="protein sequence ID" value="HAE50252.1"/>
    <property type="molecule type" value="Genomic_DNA"/>
</dbReference>
<proteinExistence type="inferred from homology"/>
<keyword evidence="2" id="KW-0520">NAD</keyword>
<dbReference type="PANTHER" id="PTHR22912:SF151">
    <property type="entry name" value="DIHYDROLIPOYL DEHYDROGENASE, MITOCHONDRIAL"/>
    <property type="match status" value="1"/>
</dbReference>
<dbReference type="InterPro" id="IPR036188">
    <property type="entry name" value="FAD/NAD-bd_sf"/>
</dbReference>
<protein>
    <submittedName>
        <fullName evidence="4">Dihydrolipoyl dehydrogenase</fullName>
        <ecNumber evidence="4">1.8.1.4</ecNumber>
    </submittedName>
</protein>
<dbReference type="GO" id="GO:0004148">
    <property type="term" value="F:dihydrolipoyl dehydrogenase (NADH) activity"/>
    <property type="evidence" value="ECO:0007669"/>
    <property type="project" value="UniProtKB-EC"/>
</dbReference>
<dbReference type="InterPro" id="IPR004099">
    <property type="entry name" value="Pyr_nucl-diS_OxRdtase_dimer"/>
</dbReference>
<organism evidence="4 5">
    <name type="scientific">Tistrella mobilis</name>
    <dbReference type="NCBI Taxonomy" id="171437"/>
    <lineage>
        <taxon>Bacteria</taxon>
        <taxon>Pseudomonadati</taxon>
        <taxon>Pseudomonadota</taxon>
        <taxon>Alphaproteobacteria</taxon>
        <taxon>Geminicoccales</taxon>
        <taxon>Geminicoccaceae</taxon>
        <taxon>Tistrella</taxon>
    </lineage>
</organism>
<evidence type="ECO:0000313" key="5">
    <source>
        <dbReference type="Proteomes" id="UP000257706"/>
    </source>
</evidence>
<evidence type="ECO:0000256" key="2">
    <source>
        <dbReference type="ARBA" id="ARBA00023027"/>
    </source>
</evidence>
<sequence length="82" mass="8847">MLAHKAEEEGVIVAEMIAGQSGHIDYNLIPGVIYTWPEVASVGRTEEQLKADGIAYKPGKFPFSANSRARAVGETDGFVKIL</sequence>
<dbReference type="Gene3D" id="3.50.50.60">
    <property type="entry name" value="FAD/NAD(P)-binding domain"/>
    <property type="match status" value="1"/>
</dbReference>
<dbReference type="GO" id="GO:0006103">
    <property type="term" value="P:2-oxoglutarate metabolic process"/>
    <property type="evidence" value="ECO:0007669"/>
    <property type="project" value="TreeGrafter"/>
</dbReference>
<feature type="domain" description="Pyridine nucleotide-disulphide oxidoreductase dimerisation" evidence="3">
    <location>
        <begin position="29"/>
        <end position="82"/>
    </location>
</feature>
<dbReference type="AlphaFoldDB" id="A0A3B9IQW6"/>
<name>A0A3B9IQW6_9PROT</name>
<feature type="non-terminal residue" evidence="4">
    <location>
        <position position="1"/>
    </location>
</feature>
<dbReference type="PANTHER" id="PTHR22912">
    <property type="entry name" value="DISULFIDE OXIDOREDUCTASE"/>
    <property type="match status" value="1"/>
</dbReference>
<accession>A0A3B9IQW6</accession>
<dbReference type="InterPro" id="IPR016156">
    <property type="entry name" value="FAD/NAD-linked_Rdtase_dimer_sf"/>
</dbReference>
<dbReference type="EC" id="1.8.1.4" evidence="4"/>
<evidence type="ECO:0000313" key="4">
    <source>
        <dbReference type="EMBL" id="HAE50252.1"/>
    </source>
</evidence>
<comment type="caution">
    <text evidence="4">The sequence shown here is derived from an EMBL/GenBank/DDBJ whole genome shotgun (WGS) entry which is preliminary data.</text>
</comment>